<name>A0A3B0K3Q7_DROGU</name>
<sequence length="137" mass="15779">MEKAVMKVSERNPKSTAIDEERKERWWSFDEWRLSGGVPPLQVRTGDRCRQQADKREARALIHVRLGCFKSAVEDCNLALSLNNQSRKALVLRGQCHSRLEMYHEAVGDFEKALQLKDTSDIQSLLLDAARDLELLR</sequence>
<dbReference type="Gene3D" id="1.25.40.10">
    <property type="entry name" value="Tetratricopeptide repeat domain"/>
    <property type="match status" value="1"/>
</dbReference>
<protein>
    <submittedName>
        <fullName evidence="2">Blast:Peptidyl-prolyl cis-trans isomerase FKBP4</fullName>
    </submittedName>
</protein>
<keyword evidence="1" id="KW-0802">TPR repeat</keyword>
<gene>
    <name evidence="2" type="ORF">DGUA_6G018620</name>
</gene>
<dbReference type="SMART" id="SM00028">
    <property type="entry name" value="TPR"/>
    <property type="match status" value="2"/>
</dbReference>
<dbReference type="PROSITE" id="PS50005">
    <property type="entry name" value="TPR"/>
    <property type="match status" value="1"/>
</dbReference>
<dbReference type="SUPFAM" id="SSF48452">
    <property type="entry name" value="TPR-like"/>
    <property type="match status" value="1"/>
</dbReference>
<organism evidence="2 3">
    <name type="scientific">Drosophila guanche</name>
    <name type="common">Fruit fly</name>
    <dbReference type="NCBI Taxonomy" id="7266"/>
    <lineage>
        <taxon>Eukaryota</taxon>
        <taxon>Metazoa</taxon>
        <taxon>Ecdysozoa</taxon>
        <taxon>Arthropoda</taxon>
        <taxon>Hexapoda</taxon>
        <taxon>Insecta</taxon>
        <taxon>Pterygota</taxon>
        <taxon>Neoptera</taxon>
        <taxon>Endopterygota</taxon>
        <taxon>Diptera</taxon>
        <taxon>Brachycera</taxon>
        <taxon>Muscomorpha</taxon>
        <taxon>Ephydroidea</taxon>
        <taxon>Drosophilidae</taxon>
        <taxon>Drosophila</taxon>
        <taxon>Sophophora</taxon>
    </lineage>
</organism>
<dbReference type="InterPro" id="IPR052758">
    <property type="entry name" value="SRC_co-chaperone"/>
</dbReference>
<dbReference type="InterPro" id="IPR011990">
    <property type="entry name" value="TPR-like_helical_dom_sf"/>
</dbReference>
<dbReference type="STRING" id="7266.A0A3B0K3Q7"/>
<keyword evidence="2" id="KW-0413">Isomerase</keyword>
<feature type="repeat" description="TPR" evidence="1">
    <location>
        <begin position="87"/>
        <end position="120"/>
    </location>
</feature>
<dbReference type="EMBL" id="OUUW01000016">
    <property type="protein sequence ID" value="SPP88834.1"/>
    <property type="molecule type" value="Genomic_DNA"/>
</dbReference>
<evidence type="ECO:0000256" key="1">
    <source>
        <dbReference type="PROSITE-ProRule" id="PRU00339"/>
    </source>
</evidence>
<dbReference type="Proteomes" id="UP000268350">
    <property type="component" value="Unassembled WGS sequence"/>
</dbReference>
<accession>A0A3B0K3Q7</accession>
<keyword evidence="3" id="KW-1185">Reference proteome</keyword>
<dbReference type="GO" id="GO:0016853">
    <property type="term" value="F:isomerase activity"/>
    <property type="evidence" value="ECO:0007669"/>
    <property type="project" value="UniProtKB-KW"/>
</dbReference>
<dbReference type="Pfam" id="PF13181">
    <property type="entry name" value="TPR_8"/>
    <property type="match status" value="1"/>
</dbReference>
<dbReference type="InterPro" id="IPR019734">
    <property type="entry name" value="TPR_rpt"/>
</dbReference>
<evidence type="ECO:0000313" key="3">
    <source>
        <dbReference type="Proteomes" id="UP000268350"/>
    </source>
</evidence>
<proteinExistence type="predicted"/>
<evidence type="ECO:0000313" key="2">
    <source>
        <dbReference type="EMBL" id="SPP88834.1"/>
    </source>
</evidence>
<reference evidence="3" key="1">
    <citation type="submission" date="2018-01" db="EMBL/GenBank/DDBJ databases">
        <authorList>
            <person name="Alioto T."/>
            <person name="Alioto T."/>
        </authorList>
    </citation>
    <scope>NUCLEOTIDE SEQUENCE [LARGE SCALE GENOMIC DNA]</scope>
</reference>
<dbReference type="PANTHER" id="PTHR44200">
    <property type="entry name" value="DNAJ HOMOLOG SUBFAMILY C MEMBER 7"/>
    <property type="match status" value="1"/>
</dbReference>
<dbReference type="AlphaFoldDB" id="A0A3B0K3Q7"/>
<dbReference type="PANTHER" id="PTHR44200:SF1">
    <property type="entry name" value="DNAJ HOMOLOG SUBFAMILY C MEMBER 7"/>
    <property type="match status" value="1"/>
</dbReference>